<dbReference type="EMBL" id="LGRX02026936">
    <property type="protein sequence ID" value="KAK3250073.1"/>
    <property type="molecule type" value="Genomic_DNA"/>
</dbReference>
<dbReference type="AlphaFoldDB" id="A0AAE0F358"/>
<keyword evidence="2" id="KW-1185">Reference proteome</keyword>
<gene>
    <name evidence="1" type="ORF">CYMTET_40528</name>
</gene>
<evidence type="ECO:0000313" key="2">
    <source>
        <dbReference type="Proteomes" id="UP001190700"/>
    </source>
</evidence>
<organism evidence="1 2">
    <name type="scientific">Cymbomonas tetramitiformis</name>
    <dbReference type="NCBI Taxonomy" id="36881"/>
    <lineage>
        <taxon>Eukaryota</taxon>
        <taxon>Viridiplantae</taxon>
        <taxon>Chlorophyta</taxon>
        <taxon>Pyramimonadophyceae</taxon>
        <taxon>Pyramimonadales</taxon>
        <taxon>Pyramimonadaceae</taxon>
        <taxon>Cymbomonas</taxon>
    </lineage>
</organism>
<proteinExistence type="predicted"/>
<evidence type="ECO:0000313" key="1">
    <source>
        <dbReference type="EMBL" id="KAK3250073.1"/>
    </source>
</evidence>
<protein>
    <submittedName>
        <fullName evidence="1">Uncharacterized protein</fullName>
    </submittedName>
</protein>
<accession>A0AAE0F358</accession>
<dbReference type="Proteomes" id="UP001190700">
    <property type="component" value="Unassembled WGS sequence"/>
</dbReference>
<name>A0AAE0F358_9CHLO</name>
<comment type="caution">
    <text evidence="1">The sequence shown here is derived from an EMBL/GenBank/DDBJ whole genome shotgun (WGS) entry which is preliminary data.</text>
</comment>
<reference evidence="1 2" key="1">
    <citation type="journal article" date="2015" name="Genome Biol. Evol.">
        <title>Comparative Genomics of a Bacterivorous Green Alga Reveals Evolutionary Causalities and Consequences of Phago-Mixotrophic Mode of Nutrition.</title>
        <authorList>
            <person name="Burns J.A."/>
            <person name="Paasch A."/>
            <person name="Narechania A."/>
            <person name="Kim E."/>
        </authorList>
    </citation>
    <scope>NUCLEOTIDE SEQUENCE [LARGE SCALE GENOMIC DNA]</scope>
    <source>
        <strain evidence="1 2">PLY_AMNH</strain>
    </source>
</reference>
<sequence>MMFVHPSVSTVVFQVCEKFYFDDAGMGEQYWLELDYSIECFTGTCGRARTEDEALHAVYVRKETFFELTDSLGAEAAREGMGAGDMYGWGIAGRFGSRLQRTNGKSGDLPLRRP</sequence>